<proteinExistence type="inferred from homology"/>
<evidence type="ECO:0000256" key="13">
    <source>
        <dbReference type="SAM" id="MobiDB-lite"/>
    </source>
</evidence>
<evidence type="ECO:0000256" key="9">
    <source>
        <dbReference type="ARBA" id="ARBA00022842"/>
    </source>
</evidence>
<evidence type="ECO:0000256" key="10">
    <source>
        <dbReference type="ARBA" id="ARBA00030592"/>
    </source>
</evidence>
<reference evidence="14" key="1">
    <citation type="journal article" date="2013" name="PLoS ONE">
        <title>Biosynthesis of vitamins and cofactors in bacterium-harbouring trypanosomatids depends on the symbiotic association as revealed by genomic analyses.</title>
        <authorList>
            <person name="Klein C.C."/>
            <person name="Alves J.M."/>
            <person name="Serrano M.G."/>
            <person name="Buck G.A."/>
            <person name="Vasconcelos A.T."/>
            <person name="Sagot M.F."/>
            <person name="Teixeira M.M."/>
            <person name="Camargo E.P."/>
            <person name="Motta M.C."/>
        </authorList>
    </citation>
    <scope>NUCLEOTIDE SEQUENCE</scope>
    <source>
        <strain evidence="14">TCC036E</strain>
    </source>
</reference>
<dbReference type="PANTHER" id="PTHR11136">
    <property type="entry name" value="FOLYLPOLYGLUTAMATE SYNTHASE-RELATED"/>
    <property type="match status" value="1"/>
</dbReference>
<dbReference type="GO" id="GO:0006730">
    <property type="term" value="P:one-carbon metabolic process"/>
    <property type="evidence" value="ECO:0007669"/>
    <property type="project" value="UniProtKB-KW"/>
</dbReference>
<evidence type="ECO:0000256" key="12">
    <source>
        <dbReference type="ARBA" id="ARBA00047493"/>
    </source>
</evidence>
<evidence type="ECO:0000256" key="1">
    <source>
        <dbReference type="ARBA" id="ARBA00005150"/>
    </source>
</evidence>
<comment type="pathway">
    <text evidence="1">Cofactor biosynthesis; tetrahydrofolylpolyglutamate biosynthesis.</text>
</comment>
<keyword evidence="9" id="KW-0460">Magnesium</keyword>
<dbReference type="SUPFAM" id="SSF53623">
    <property type="entry name" value="MurD-like peptide ligases, catalytic domain"/>
    <property type="match status" value="1"/>
</dbReference>
<evidence type="ECO:0000256" key="6">
    <source>
        <dbReference type="ARBA" id="ARBA00022723"/>
    </source>
</evidence>
<dbReference type="InterPro" id="IPR001645">
    <property type="entry name" value="Folylpolyglutamate_synth"/>
</dbReference>
<evidence type="ECO:0000256" key="2">
    <source>
        <dbReference type="ARBA" id="ARBA00008276"/>
    </source>
</evidence>
<dbReference type="Gene3D" id="3.90.190.20">
    <property type="entry name" value="Mur ligase, C-terminal domain"/>
    <property type="match status" value="1"/>
</dbReference>
<dbReference type="InterPro" id="IPR018109">
    <property type="entry name" value="Folylpolyglutamate_synth_CS"/>
</dbReference>
<dbReference type="PANTHER" id="PTHR11136:SF5">
    <property type="entry name" value="FOLYLPOLYGLUTAMATE SYNTHASE, MITOCHONDRIAL"/>
    <property type="match status" value="1"/>
</dbReference>
<dbReference type="GO" id="GO:0005739">
    <property type="term" value="C:mitochondrion"/>
    <property type="evidence" value="ECO:0007669"/>
    <property type="project" value="TreeGrafter"/>
</dbReference>
<evidence type="ECO:0000256" key="11">
    <source>
        <dbReference type="ARBA" id="ARBA00030876"/>
    </source>
</evidence>
<protein>
    <recommendedName>
        <fullName evidence="3">tetrahydrofolate synthase</fullName>
        <ecNumber evidence="3">6.3.2.17</ecNumber>
    </recommendedName>
    <alternativeName>
        <fullName evidence="11">Folylpoly-gamma-glutamate synthetase</fullName>
    </alternativeName>
    <alternativeName>
        <fullName evidence="10">Tetrahydrofolylpolyglutamate synthase</fullName>
    </alternativeName>
</protein>
<evidence type="ECO:0000256" key="4">
    <source>
        <dbReference type="ARBA" id="ARBA00022563"/>
    </source>
</evidence>
<dbReference type="VEuPathDB" id="TriTrypDB:ADEAN_000185100"/>
<keyword evidence="8" id="KW-0067">ATP-binding</keyword>
<sequence length="548" mass="60357">MQFNAVRMASTLHKGITKETGSGPLSTHGGDDGTSRLGDNYVVKTGAGRTSSTDAKQDRSFEAVLAALDELTSRPPNRCPDNIAVTKLLLHALHLHPHGVDEEGGSRMQIVHVAGTKGKGTTAAYTAGLLQSYGYKVGLFISPHLVDIRERFLVDNAFLPKETFAQYFFEFKAKHDALLLSERQSVREAVTEKFNYFRFLFLLAVYIFEKESIQVAVFEVGVGGRIDATNAFDTVDVSVITALGMDHTELLGNTIEKIAEEKAGIMKPGVVCYAAPQVDYPKARRVLETVAQERQTALVLLDAAVFPIRHWPSLAIGGEHAVEDSKLALMAARKVANIPPVAPLDEGEKNVLRTLTFAGRSQVIPVDGGKDITYYLDGAHTVESITGAMTWFMAESAARTHDEHCRRAVVFYSSRDPKQILKAFMPFTKDFCKVAMAQIQHPKVQLYASRYQKGQSSLEENAVLQSREALVAVTGRWREMYREVVALPCPEPFQYAEDIADLLVPSAAEGEDATKPVQVLVCGSFYLVGEVITLLEKYENGIRRDGQE</sequence>
<dbReference type="AlphaFoldDB" id="T1YRV2"/>
<evidence type="ECO:0000256" key="3">
    <source>
        <dbReference type="ARBA" id="ARBA00013025"/>
    </source>
</evidence>
<dbReference type="EMBL" id="KF160071">
    <property type="protein sequence ID" value="AGU68076.1"/>
    <property type="molecule type" value="Genomic_DNA"/>
</dbReference>
<dbReference type="GO" id="GO:0046872">
    <property type="term" value="F:metal ion binding"/>
    <property type="evidence" value="ECO:0007669"/>
    <property type="project" value="UniProtKB-KW"/>
</dbReference>
<dbReference type="InterPro" id="IPR036615">
    <property type="entry name" value="Mur_ligase_C_dom_sf"/>
</dbReference>
<keyword evidence="5 14" id="KW-0436">Ligase</keyword>
<name>T1YRV2_9TRYP</name>
<accession>T1YRV2</accession>
<dbReference type="InterPro" id="IPR036565">
    <property type="entry name" value="Mur-like_cat_sf"/>
</dbReference>
<dbReference type="GO" id="GO:0005524">
    <property type="term" value="F:ATP binding"/>
    <property type="evidence" value="ECO:0007669"/>
    <property type="project" value="UniProtKB-KW"/>
</dbReference>
<keyword evidence="4" id="KW-0554">One-carbon metabolism</keyword>
<dbReference type="SUPFAM" id="SSF53244">
    <property type="entry name" value="MurD-like peptide ligases, peptide-binding domain"/>
    <property type="match status" value="1"/>
</dbReference>
<evidence type="ECO:0000256" key="5">
    <source>
        <dbReference type="ARBA" id="ARBA00022598"/>
    </source>
</evidence>
<organism evidence="14">
    <name type="scientific">Angomonas deanei</name>
    <dbReference type="NCBI Taxonomy" id="59799"/>
    <lineage>
        <taxon>Eukaryota</taxon>
        <taxon>Discoba</taxon>
        <taxon>Euglenozoa</taxon>
        <taxon>Kinetoplastea</taxon>
        <taxon>Metakinetoplastina</taxon>
        <taxon>Trypanosomatida</taxon>
        <taxon>Trypanosomatidae</taxon>
        <taxon>Strigomonadinae</taxon>
        <taxon>Angomonas</taxon>
    </lineage>
</organism>
<evidence type="ECO:0000256" key="8">
    <source>
        <dbReference type="ARBA" id="ARBA00022840"/>
    </source>
</evidence>
<dbReference type="EC" id="6.3.2.17" evidence="3"/>
<comment type="catalytic activity">
    <reaction evidence="12">
        <text>(6S)-5,6,7,8-tetrahydrofolyl-(gamma-L-Glu)(n) + L-glutamate + ATP = (6S)-5,6,7,8-tetrahydrofolyl-(gamma-L-Glu)(n+1) + ADP + phosphate + H(+)</text>
        <dbReference type="Rhea" id="RHEA:10580"/>
        <dbReference type="Rhea" id="RHEA-COMP:14738"/>
        <dbReference type="Rhea" id="RHEA-COMP:14740"/>
        <dbReference type="ChEBI" id="CHEBI:15378"/>
        <dbReference type="ChEBI" id="CHEBI:29985"/>
        <dbReference type="ChEBI" id="CHEBI:30616"/>
        <dbReference type="ChEBI" id="CHEBI:43474"/>
        <dbReference type="ChEBI" id="CHEBI:141005"/>
        <dbReference type="ChEBI" id="CHEBI:456216"/>
        <dbReference type="EC" id="6.3.2.17"/>
    </reaction>
</comment>
<dbReference type="GO" id="GO:0004326">
    <property type="term" value="F:tetrahydrofolylpolyglutamate synthase activity"/>
    <property type="evidence" value="ECO:0007669"/>
    <property type="project" value="UniProtKB-EC"/>
</dbReference>
<feature type="region of interest" description="Disordered" evidence="13">
    <location>
        <begin position="14"/>
        <end position="38"/>
    </location>
</feature>
<dbReference type="PROSITE" id="PS01011">
    <property type="entry name" value="FOLYLPOLYGLU_SYNT_1"/>
    <property type="match status" value="1"/>
</dbReference>
<evidence type="ECO:0000256" key="7">
    <source>
        <dbReference type="ARBA" id="ARBA00022741"/>
    </source>
</evidence>
<keyword evidence="6" id="KW-0479">Metal-binding</keyword>
<dbReference type="NCBIfam" id="TIGR01499">
    <property type="entry name" value="folC"/>
    <property type="match status" value="1"/>
</dbReference>
<dbReference type="GO" id="GO:0005829">
    <property type="term" value="C:cytosol"/>
    <property type="evidence" value="ECO:0007669"/>
    <property type="project" value="TreeGrafter"/>
</dbReference>
<comment type="similarity">
    <text evidence="2">Belongs to the folylpolyglutamate synthase family.</text>
</comment>
<keyword evidence="7" id="KW-0547">Nucleotide-binding</keyword>
<evidence type="ECO:0000313" key="14">
    <source>
        <dbReference type="EMBL" id="AGU68076.1"/>
    </source>
</evidence>
<dbReference type="Gene3D" id="3.40.1190.10">
    <property type="entry name" value="Mur-like, catalytic domain"/>
    <property type="match status" value="1"/>
</dbReference>